<dbReference type="EMBL" id="QPJK01000001">
    <property type="protein sequence ID" value="RCW75617.1"/>
    <property type="molecule type" value="Genomic_DNA"/>
</dbReference>
<sequence>MSFVFPTVFRIFVAALALQAFGAWAQQYVSVTAREANMRSGPGTRHAVQWSLSRGYPLQVVARRGDWLQVRDFERDTGWVHRSLTGKSTHRVVRVSVANLRARPRAGGKLLGKVERGEIVQRLARRGDWVQVRRESGQRGWVASRLLWGG</sequence>
<accession>A0A368Y9X3</accession>
<feature type="chain" id="PRO_5016703715" evidence="1">
    <location>
        <begin position="26"/>
        <end position="150"/>
    </location>
</feature>
<dbReference type="SMART" id="SM00287">
    <property type="entry name" value="SH3b"/>
    <property type="match status" value="2"/>
</dbReference>
<evidence type="ECO:0000259" key="2">
    <source>
        <dbReference type="PROSITE" id="PS51781"/>
    </source>
</evidence>
<organism evidence="3 4">
    <name type="scientific">Pseudorhodoferax soli</name>
    <dbReference type="NCBI Taxonomy" id="545864"/>
    <lineage>
        <taxon>Bacteria</taxon>
        <taxon>Pseudomonadati</taxon>
        <taxon>Pseudomonadota</taxon>
        <taxon>Betaproteobacteria</taxon>
        <taxon>Burkholderiales</taxon>
        <taxon>Comamonadaceae</taxon>
    </lineage>
</organism>
<dbReference type="PANTHER" id="PTHR34408:SF1">
    <property type="entry name" value="GLYCOSYL HYDROLASE FAMILY 19 DOMAIN-CONTAINING PROTEIN HI_1415"/>
    <property type="match status" value="1"/>
</dbReference>
<dbReference type="InterPro" id="IPR052354">
    <property type="entry name" value="Cell_Wall_Dynamics_Protein"/>
</dbReference>
<dbReference type="AlphaFoldDB" id="A0A368Y9X3"/>
<dbReference type="InterPro" id="IPR003646">
    <property type="entry name" value="SH3-like_bac-type"/>
</dbReference>
<evidence type="ECO:0000313" key="4">
    <source>
        <dbReference type="Proteomes" id="UP000252884"/>
    </source>
</evidence>
<dbReference type="RefSeq" id="WP_114465122.1">
    <property type="nucleotide sequence ID" value="NZ_QPJK01000001.1"/>
</dbReference>
<dbReference type="Pfam" id="PF06347">
    <property type="entry name" value="SH3_4"/>
    <property type="match status" value="1"/>
</dbReference>
<dbReference type="InterPro" id="IPR010466">
    <property type="entry name" value="DUF1058"/>
</dbReference>
<dbReference type="Gene3D" id="2.30.30.40">
    <property type="entry name" value="SH3 Domains"/>
    <property type="match status" value="2"/>
</dbReference>
<feature type="signal peptide" evidence="1">
    <location>
        <begin position="1"/>
        <end position="25"/>
    </location>
</feature>
<dbReference type="Pfam" id="PF08239">
    <property type="entry name" value="SH3_3"/>
    <property type="match status" value="1"/>
</dbReference>
<comment type="caution">
    <text evidence="3">The sequence shown here is derived from an EMBL/GenBank/DDBJ whole genome shotgun (WGS) entry which is preliminary data.</text>
</comment>
<dbReference type="PANTHER" id="PTHR34408">
    <property type="entry name" value="FAMILY PROTEIN, PUTATIVE-RELATED"/>
    <property type="match status" value="1"/>
</dbReference>
<dbReference type="OrthoDB" id="5297720at2"/>
<proteinExistence type="predicted"/>
<reference evidence="3 4" key="1">
    <citation type="submission" date="2018-07" db="EMBL/GenBank/DDBJ databases">
        <title>Genomic Encyclopedia of Type Strains, Phase IV (KMG-IV): sequencing the most valuable type-strain genomes for metagenomic binning, comparative biology and taxonomic classification.</title>
        <authorList>
            <person name="Goeker M."/>
        </authorList>
    </citation>
    <scope>NUCLEOTIDE SEQUENCE [LARGE SCALE GENOMIC DNA]</scope>
    <source>
        <strain evidence="3 4">DSM 21634</strain>
    </source>
</reference>
<gene>
    <name evidence="3" type="ORF">DES41_101211</name>
</gene>
<dbReference type="PROSITE" id="PS51781">
    <property type="entry name" value="SH3B"/>
    <property type="match status" value="1"/>
</dbReference>
<protein>
    <submittedName>
        <fullName evidence="3">SH3-like domain-containing protein</fullName>
    </submittedName>
</protein>
<keyword evidence="4" id="KW-1185">Reference proteome</keyword>
<dbReference type="Proteomes" id="UP000252884">
    <property type="component" value="Unassembled WGS sequence"/>
</dbReference>
<feature type="domain" description="SH3b" evidence="2">
    <location>
        <begin position="88"/>
        <end position="150"/>
    </location>
</feature>
<keyword evidence="1" id="KW-0732">Signal</keyword>
<evidence type="ECO:0000313" key="3">
    <source>
        <dbReference type="EMBL" id="RCW75617.1"/>
    </source>
</evidence>
<name>A0A368Y9X3_9BURK</name>
<evidence type="ECO:0000256" key="1">
    <source>
        <dbReference type="SAM" id="SignalP"/>
    </source>
</evidence>